<dbReference type="Proteomes" id="UP000807716">
    <property type="component" value="Unassembled WGS sequence"/>
</dbReference>
<reference evidence="2" key="1">
    <citation type="journal article" date="2020" name="Fungal Divers.">
        <title>Resolving the Mortierellaceae phylogeny through synthesis of multi-gene phylogenetics and phylogenomics.</title>
        <authorList>
            <person name="Vandepol N."/>
            <person name="Liber J."/>
            <person name="Desiro A."/>
            <person name="Na H."/>
            <person name="Kennedy M."/>
            <person name="Barry K."/>
            <person name="Grigoriev I.V."/>
            <person name="Miller A.N."/>
            <person name="O'Donnell K."/>
            <person name="Stajich J.E."/>
            <person name="Bonito G."/>
        </authorList>
    </citation>
    <scope>NUCLEOTIDE SEQUENCE</scope>
    <source>
        <strain evidence="2">BC1065</strain>
    </source>
</reference>
<feature type="non-terminal residue" evidence="2">
    <location>
        <position position="262"/>
    </location>
</feature>
<evidence type="ECO:0000313" key="2">
    <source>
        <dbReference type="EMBL" id="KAG0254445.1"/>
    </source>
</evidence>
<evidence type="ECO:0000256" key="1">
    <source>
        <dbReference type="SAM" id="MobiDB-lite"/>
    </source>
</evidence>
<comment type="caution">
    <text evidence="2">The sequence shown here is derived from an EMBL/GenBank/DDBJ whole genome shotgun (WGS) entry which is preliminary data.</text>
</comment>
<accession>A0A9P6PXA4</accession>
<dbReference type="OrthoDB" id="2447334at2759"/>
<sequence>MDKNGTSAPQDFAEHIKLGFQATGVPKIAELWQTIREWFEGGHTTDVAELHDAMDVPAFVASLKSMPHDITELIKAADNTASATSALVHTSSPTSHSPQASGSSLQPHSSSSGSLASSTLKSAVVNKMKEDFRKHFQAFKGTPWTLPSTAVVDDLLANYTETLRKESPLHSFVIDDVNTLLDQVADEGDMEVINKVLVMRSGEDPPMLSSEESAFIGLFNRKPEELEEFLSNGRGNAQLTSGNLSKEFTKRAWFAMDQIHFV</sequence>
<feature type="compositionally biased region" description="Polar residues" evidence="1">
    <location>
        <begin position="85"/>
        <end position="98"/>
    </location>
</feature>
<organism evidence="2 3">
    <name type="scientific">Actinomortierella ambigua</name>
    <dbReference type="NCBI Taxonomy" id="1343610"/>
    <lineage>
        <taxon>Eukaryota</taxon>
        <taxon>Fungi</taxon>
        <taxon>Fungi incertae sedis</taxon>
        <taxon>Mucoromycota</taxon>
        <taxon>Mortierellomycotina</taxon>
        <taxon>Mortierellomycetes</taxon>
        <taxon>Mortierellales</taxon>
        <taxon>Mortierellaceae</taxon>
        <taxon>Actinomortierella</taxon>
    </lineage>
</organism>
<feature type="compositionally biased region" description="Low complexity" evidence="1">
    <location>
        <begin position="99"/>
        <end position="115"/>
    </location>
</feature>
<evidence type="ECO:0000313" key="3">
    <source>
        <dbReference type="Proteomes" id="UP000807716"/>
    </source>
</evidence>
<name>A0A9P6PXA4_9FUNG</name>
<dbReference type="AlphaFoldDB" id="A0A9P6PXA4"/>
<protein>
    <submittedName>
        <fullName evidence="2">Uncharacterized protein</fullName>
    </submittedName>
</protein>
<feature type="region of interest" description="Disordered" evidence="1">
    <location>
        <begin position="85"/>
        <end position="115"/>
    </location>
</feature>
<keyword evidence="3" id="KW-1185">Reference proteome</keyword>
<gene>
    <name evidence="2" type="ORF">DFQ27_006833</name>
</gene>
<proteinExistence type="predicted"/>
<dbReference type="EMBL" id="JAAAJB010000515">
    <property type="protein sequence ID" value="KAG0254445.1"/>
    <property type="molecule type" value="Genomic_DNA"/>
</dbReference>